<feature type="domain" description="PrkA C-terminal" evidence="1">
    <location>
        <begin position="2"/>
        <end position="75"/>
    </location>
</feature>
<accession>A0A0W8E5S9</accession>
<dbReference type="GO" id="GO:0016301">
    <property type="term" value="F:kinase activity"/>
    <property type="evidence" value="ECO:0007669"/>
    <property type="project" value="UniProtKB-KW"/>
</dbReference>
<dbReference type="Pfam" id="PF06798">
    <property type="entry name" value="PrkA"/>
    <property type="match status" value="1"/>
</dbReference>
<organism evidence="2">
    <name type="scientific">hydrocarbon metagenome</name>
    <dbReference type="NCBI Taxonomy" id="938273"/>
    <lineage>
        <taxon>unclassified sequences</taxon>
        <taxon>metagenomes</taxon>
        <taxon>ecological metagenomes</taxon>
    </lineage>
</organism>
<dbReference type="EMBL" id="LNQE01001869">
    <property type="protein sequence ID" value="KUG03745.1"/>
    <property type="molecule type" value="Genomic_DNA"/>
</dbReference>
<keyword evidence="2" id="KW-0808">Transferase</keyword>
<protein>
    <submittedName>
        <fullName evidence="2">Serine protein kinase (Prka protein), p-loop containing</fullName>
    </submittedName>
</protein>
<comment type="caution">
    <text evidence="2">The sequence shown here is derived from an EMBL/GenBank/DDBJ whole genome shotgun (WGS) entry which is preliminary data.</text>
</comment>
<dbReference type="AlphaFoldDB" id="A0A0W8E5S9"/>
<proteinExistence type="predicted"/>
<reference evidence="2" key="1">
    <citation type="journal article" date="2015" name="Proc. Natl. Acad. Sci. U.S.A.">
        <title>Networks of energetic and metabolic interactions define dynamics in microbial communities.</title>
        <authorList>
            <person name="Embree M."/>
            <person name="Liu J.K."/>
            <person name="Al-Bassam M.M."/>
            <person name="Zengler K."/>
        </authorList>
    </citation>
    <scope>NUCLEOTIDE SEQUENCE</scope>
</reference>
<evidence type="ECO:0000313" key="2">
    <source>
        <dbReference type="EMBL" id="KUG03745.1"/>
    </source>
</evidence>
<sequence length="83" mass="9836">MFTLLRNNKNIEYDSYEPLKEAIEKKLTSSVRELSRVITQARVRDSEQGEKYNKMIDEMKNNGYCEHCCNVILKYAANNLWKD</sequence>
<name>A0A0W8E5S9_9ZZZZ</name>
<gene>
    <name evidence="2" type="ORF">ASZ90_018838</name>
</gene>
<dbReference type="InterPro" id="IPR010650">
    <property type="entry name" value="PrkA_C"/>
</dbReference>
<evidence type="ECO:0000259" key="1">
    <source>
        <dbReference type="Pfam" id="PF06798"/>
    </source>
</evidence>
<keyword evidence="2" id="KW-0418">Kinase</keyword>